<sequence>MDSISFYKYLNLMKFDFCLLIFAISTMLQNVVTTQLMEDKLCLNQLKLGDSFCSTFASHPNTTETQKILQGANSFKNWQFVIVNAPALLFSIFIGYWLGNYPRYFKLMLTAPMIGSLCLLSGLLVNTFIFEAHWWFMLLAHIPYALSGGVFLIFSAVYSSIPWGTPIHLVIVRFAVIEFFVKISMMSSSYASGKLLDMNPWFHGQRKNYAGVFIVSLVLNFLALLLALLMKTSFPIPKEPEKDSKNLFQVVNDVFRLSRVNELAAIFVKKRPNHKRSQLALLISSVAICTAALNNEDSIAYQFAQRVYGLTEEAYTSMLTLVYIPPTIVTSLGPAILKSFFGLYDSSIAIIGSTSLALFFVIRGVFLSIKGYITGYVVGSFARVSSVALRSVIVATVEPAECAQIFTLTTALETFVGLGATFLYTSVFSFTIDKQPGIIMILIGCISSYPLFVSCWVRVVQYKFRRMKKGSIDNEKNRLIFLNETSNEG</sequence>
<keyword evidence="3 5" id="KW-1133">Transmembrane helix</keyword>
<evidence type="ECO:0000313" key="7">
    <source>
        <dbReference type="Proteomes" id="UP000015104"/>
    </source>
</evidence>
<evidence type="ECO:0000256" key="3">
    <source>
        <dbReference type="ARBA" id="ARBA00022989"/>
    </source>
</evidence>
<reference evidence="6" key="2">
    <citation type="submission" date="2015-06" db="UniProtKB">
        <authorList>
            <consortium name="EnsemblMetazoa"/>
        </authorList>
    </citation>
    <scope>IDENTIFICATION</scope>
</reference>
<dbReference type="HOGENOM" id="CLU_028365_0_0_1"/>
<keyword evidence="2 5" id="KW-0812">Transmembrane</keyword>
<dbReference type="KEGG" id="tut:107365637"/>
<dbReference type="GO" id="GO:0016020">
    <property type="term" value="C:membrane"/>
    <property type="evidence" value="ECO:0007669"/>
    <property type="project" value="UniProtKB-SubCell"/>
</dbReference>
<comment type="subcellular location">
    <subcellularLocation>
        <location evidence="1">Membrane</location>
        <topology evidence="1">Multi-pass membrane protein</topology>
    </subcellularLocation>
</comment>
<feature type="transmembrane region" description="Helical" evidence="5">
    <location>
        <begin position="437"/>
        <end position="459"/>
    </location>
</feature>
<dbReference type="EnsemblMetazoa" id="tetur15g01050.1">
    <property type="protein sequence ID" value="tetur15g01050.1"/>
    <property type="gene ID" value="tetur15g01050"/>
</dbReference>
<dbReference type="OrthoDB" id="6415315at2759"/>
<feature type="transmembrane region" description="Helical" evidence="5">
    <location>
        <begin position="348"/>
        <end position="367"/>
    </location>
</feature>
<feature type="transmembrane region" description="Helical" evidence="5">
    <location>
        <begin position="170"/>
        <end position="190"/>
    </location>
</feature>
<feature type="transmembrane region" description="Helical" evidence="5">
    <location>
        <begin position="405"/>
        <end position="425"/>
    </location>
</feature>
<keyword evidence="7" id="KW-1185">Reference proteome</keyword>
<dbReference type="InterPro" id="IPR036259">
    <property type="entry name" value="MFS_trans_sf"/>
</dbReference>
<feature type="transmembrane region" description="Helical" evidence="5">
    <location>
        <begin position="210"/>
        <end position="229"/>
    </location>
</feature>
<evidence type="ECO:0008006" key="8">
    <source>
        <dbReference type="Google" id="ProtNLM"/>
    </source>
</evidence>
<evidence type="ECO:0000256" key="4">
    <source>
        <dbReference type="ARBA" id="ARBA00023136"/>
    </source>
</evidence>
<reference evidence="7" key="1">
    <citation type="submission" date="2011-08" db="EMBL/GenBank/DDBJ databases">
        <authorList>
            <person name="Rombauts S."/>
        </authorList>
    </citation>
    <scope>NUCLEOTIDE SEQUENCE</scope>
    <source>
        <strain evidence="7">London</strain>
    </source>
</reference>
<dbReference type="GO" id="GO:0022857">
    <property type="term" value="F:transmembrane transporter activity"/>
    <property type="evidence" value="ECO:0007669"/>
    <property type="project" value="TreeGrafter"/>
</dbReference>
<evidence type="ECO:0000256" key="2">
    <source>
        <dbReference type="ARBA" id="ARBA00022692"/>
    </source>
</evidence>
<dbReference type="PANTHER" id="PTHR23507">
    <property type="entry name" value="ZGC:174356"/>
    <property type="match status" value="1"/>
</dbReference>
<evidence type="ECO:0000256" key="1">
    <source>
        <dbReference type="ARBA" id="ARBA00004141"/>
    </source>
</evidence>
<keyword evidence="4 5" id="KW-0472">Membrane</keyword>
<dbReference type="OMA" id="KISMMSS"/>
<feature type="transmembrane region" description="Helical" evidence="5">
    <location>
        <begin position="78"/>
        <end position="98"/>
    </location>
</feature>
<dbReference type="PANTHER" id="PTHR23507:SF1">
    <property type="entry name" value="FI18259P1-RELATED"/>
    <property type="match status" value="1"/>
</dbReference>
<protein>
    <recommendedName>
        <fullName evidence="8">Major facilitator superfamily (MFS) profile domain-containing protein</fullName>
    </recommendedName>
</protein>
<evidence type="ECO:0000313" key="6">
    <source>
        <dbReference type="EnsemblMetazoa" id="tetur15g01050.1"/>
    </source>
</evidence>
<dbReference type="Proteomes" id="UP000015104">
    <property type="component" value="Unassembled WGS sequence"/>
</dbReference>
<dbReference type="SUPFAM" id="SSF103473">
    <property type="entry name" value="MFS general substrate transporter"/>
    <property type="match status" value="1"/>
</dbReference>
<feature type="transmembrane region" description="Helical" evidence="5">
    <location>
        <begin position="279"/>
        <end position="295"/>
    </location>
</feature>
<dbReference type="Gene3D" id="1.20.1250.20">
    <property type="entry name" value="MFS general substrate transporter like domains"/>
    <property type="match status" value="1"/>
</dbReference>
<dbReference type="EMBL" id="CAEY01000240">
    <property type="status" value="NOT_ANNOTATED_CDS"/>
    <property type="molecule type" value="Genomic_DNA"/>
</dbReference>
<accession>T1KMB7</accession>
<name>T1KMB7_TETUR</name>
<dbReference type="AlphaFoldDB" id="T1KMB7"/>
<feature type="transmembrane region" description="Helical" evidence="5">
    <location>
        <begin position="12"/>
        <end position="32"/>
    </location>
</feature>
<feature type="transmembrane region" description="Helical" evidence="5">
    <location>
        <begin position="110"/>
        <end position="129"/>
    </location>
</feature>
<gene>
    <name evidence="6" type="primary">107365637</name>
</gene>
<proteinExistence type="predicted"/>
<feature type="transmembrane region" description="Helical" evidence="5">
    <location>
        <begin position="373"/>
        <end position="393"/>
    </location>
</feature>
<dbReference type="eggNOG" id="KOG2816">
    <property type="taxonomic scope" value="Eukaryota"/>
</dbReference>
<organism evidence="6 7">
    <name type="scientific">Tetranychus urticae</name>
    <name type="common">Two-spotted spider mite</name>
    <dbReference type="NCBI Taxonomy" id="32264"/>
    <lineage>
        <taxon>Eukaryota</taxon>
        <taxon>Metazoa</taxon>
        <taxon>Ecdysozoa</taxon>
        <taxon>Arthropoda</taxon>
        <taxon>Chelicerata</taxon>
        <taxon>Arachnida</taxon>
        <taxon>Acari</taxon>
        <taxon>Acariformes</taxon>
        <taxon>Trombidiformes</taxon>
        <taxon>Prostigmata</taxon>
        <taxon>Eleutherengona</taxon>
        <taxon>Raphignathae</taxon>
        <taxon>Tetranychoidea</taxon>
        <taxon>Tetranychidae</taxon>
        <taxon>Tetranychus</taxon>
    </lineage>
</organism>
<feature type="transmembrane region" description="Helical" evidence="5">
    <location>
        <begin position="135"/>
        <end position="158"/>
    </location>
</feature>
<feature type="transmembrane region" description="Helical" evidence="5">
    <location>
        <begin position="315"/>
        <end position="336"/>
    </location>
</feature>
<evidence type="ECO:0000256" key="5">
    <source>
        <dbReference type="SAM" id="Phobius"/>
    </source>
</evidence>